<organism evidence="1 2">
    <name type="scientific">Paramecium sonneborni</name>
    <dbReference type="NCBI Taxonomy" id="65129"/>
    <lineage>
        <taxon>Eukaryota</taxon>
        <taxon>Sar</taxon>
        <taxon>Alveolata</taxon>
        <taxon>Ciliophora</taxon>
        <taxon>Intramacronucleata</taxon>
        <taxon>Oligohymenophorea</taxon>
        <taxon>Peniculida</taxon>
        <taxon>Parameciidae</taxon>
        <taxon>Paramecium</taxon>
    </lineage>
</organism>
<dbReference type="EMBL" id="CAJJDN010000042">
    <property type="protein sequence ID" value="CAD8081407.1"/>
    <property type="molecule type" value="Genomic_DNA"/>
</dbReference>
<sequence length="357" mass="42898">MFEDEKTVRNYQMMKREQNDQAEKYLFSEDLCLNYLEICVKDKIKKAAKEEEVRAEQEIFKVIVKTSDETEKHFKIGKIFANLCWYCKILVKFNCQCEEINFQQDQIKKIKINSLYCKLKLENIEIWPQLQTLNLCKFGKVQDIRLIIQKLKKMEYRCSQNKLMNYNIGYLRQVTMKSCRMIMKILYVWYIIQSNNTHNKILIHSELNQKRFQFFVSLFLAPKSFNAFKIRRKLDHKTFIRTQQIERINLIVLQQKLKYALQARDVQMIPAANDGNIKAHGKMRSNFVLLDAIKMECIRKIHFKIHQTKDYLKSNTLYFNGSPRCYLNKKNTPFYLISGGLMQIRRIRLQMDNQDKK</sequence>
<dbReference type="Proteomes" id="UP000692954">
    <property type="component" value="Unassembled WGS sequence"/>
</dbReference>
<evidence type="ECO:0000313" key="1">
    <source>
        <dbReference type="EMBL" id="CAD8081407.1"/>
    </source>
</evidence>
<dbReference type="AlphaFoldDB" id="A0A8S1MKN2"/>
<reference evidence="1" key="1">
    <citation type="submission" date="2021-01" db="EMBL/GenBank/DDBJ databases">
        <authorList>
            <consortium name="Genoscope - CEA"/>
            <person name="William W."/>
        </authorList>
    </citation>
    <scope>NUCLEOTIDE SEQUENCE</scope>
</reference>
<proteinExistence type="predicted"/>
<accession>A0A8S1MKN2</accession>
<gene>
    <name evidence="1" type="ORF">PSON_ATCC_30995.1.T0420006</name>
</gene>
<keyword evidence="2" id="KW-1185">Reference proteome</keyword>
<name>A0A8S1MKN2_9CILI</name>
<evidence type="ECO:0000313" key="2">
    <source>
        <dbReference type="Proteomes" id="UP000692954"/>
    </source>
</evidence>
<protein>
    <submittedName>
        <fullName evidence="1">Uncharacterized protein</fullName>
    </submittedName>
</protein>
<comment type="caution">
    <text evidence="1">The sequence shown here is derived from an EMBL/GenBank/DDBJ whole genome shotgun (WGS) entry which is preliminary data.</text>
</comment>